<dbReference type="Proteomes" id="UP001482231">
    <property type="component" value="Unassembled WGS sequence"/>
</dbReference>
<evidence type="ECO:0000313" key="1">
    <source>
        <dbReference type="EMBL" id="MEO1767269.1"/>
    </source>
</evidence>
<gene>
    <name evidence="1" type="ORF">V6E02_08600</name>
</gene>
<comment type="caution">
    <text evidence="1">The sequence shown here is derived from an EMBL/GenBank/DDBJ whole genome shotgun (WGS) entry which is preliminary data.</text>
</comment>
<dbReference type="RefSeq" id="WP_347308380.1">
    <property type="nucleotide sequence ID" value="NZ_JBAJEX010000006.1"/>
</dbReference>
<reference evidence="1 2" key="1">
    <citation type="submission" date="2024-02" db="EMBL/GenBank/DDBJ databases">
        <title>New thermophilic sulfur-oxidizing bacteria from a hot springs of the Uzon caldera (Kamchatka, Russia).</title>
        <authorList>
            <person name="Dukat A.M."/>
            <person name="Elcheninov A.G."/>
            <person name="Frolov E.N."/>
        </authorList>
    </citation>
    <scope>NUCLEOTIDE SEQUENCE [LARGE SCALE GENOMIC DNA]</scope>
    <source>
        <strain evidence="1 2">AK1</strain>
    </source>
</reference>
<sequence length="67" mass="7444">MAELPFDALDRCVCEVPVNSLADQLERLEALVGRKVCLPFAGDCEQSPQALTSFVFFPAVLDRCDWP</sequence>
<organism evidence="1 2">
    <name type="scientific">Thiobacter aerophilum</name>
    <dbReference type="NCBI Taxonomy" id="3121275"/>
    <lineage>
        <taxon>Bacteria</taxon>
        <taxon>Pseudomonadati</taxon>
        <taxon>Pseudomonadota</taxon>
        <taxon>Betaproteobacteria</taxon>
        <taxon>Burkholderiales</taxon>
        <taxon>Thiobacteraceae</taxon>
        <taxon>Thiobacter</taxon>
    </lineage>
</organism>
<protein>
    <submittedName>
        <fullName evidence="1">Uncharacterized protein</fullName>
    </submittedName>
</protein>
<keyword evidence="2" id="KW-1185">Reference proteome</keyword>
<dbReference type="EMBL" id="JBAJEX010000006">
    <property type="protein sequence ID" value="MEO1767269.1"/>
    <property type="molecule type" value="Genomic_DNA"/>
</dbReference>
<evidence type="ECO:0000313" key="2">
    <source>
        <dbReference type="Proteomes" id="UP001482231"/>
    </source>
</evidence>
<accession>A0ABV0EFD3</accession>
<name>A0ABV0EFD3_9BURK</name>
<proteinExistence type="predicted"/>